<dbReference type="InterPro" id="IPR037159">
    <property type="entry name" value="RNA_POL_N_sf"/>
</dbReference>
<dbReference type="PANTHER" id="PTHR10102">
    <property type="entry name" value="DNA-DIRECTED RNA POLYMERASE, MITOCHONDRIAL"/>
    <property type="match status" value="1"/>
</dbReference>
<dbReference type="GO" id="GO:0001018">
    <property type="term" value="F:mitochondrial promoter sequence-specific DNA binding"/>
    <property type="evidence" value="ECO:0007669"/>
    <property type="project" value="TreeGrafter"/>
</dbReference>
<dbReference type="FunFam" id="1.10.287.280:FF:000001">
    <property type="entry name" value="DNA-directed RNA polymerase"/>
    <property type="match status" value="1"/>
</dbReference>
<evidence type="ECO:0000313" key="14">
    <source>
        <dbReference type="EMBL" id="PHH62403.1"/>
    </source>
</evidence>
<dbReference type="Gene3D" id="1.10.150.20">
    <property type="entry name" value="5' to 3' exonuclease, C-terminal subdomain"/>
    <property type="match status" value="1"/>
</dbReference>
<dbReference type="FunFam" id="1.10.150.20:FF:000041">
    <property type="entry name" value="DNA-directed RNA polymerase"/>
    <property type="match status" value="1"/>
</dbReference>
<evidence type="ECO:0000256" key="3">
    <source>
        <dbReference type="ARBA" id="ARBA00009493"/>
    </source>
</evidence>
<dbReference type="InterPro" id="IPR002092">
    <property type="entry name" value="DNA-dir_Rpol_phage-type"/>
</dbReference>
<dbReference type="InterPro" id="IPR043502">
    <property type="entry name" value="DNA/RNA_pol_sf"/>
</dbReference>
<name>A0A2C5Y428_9HYPO</name>
<dbReference type="PROSITE" id="PS00900">
    <property type="entry name" value="RNA_POL_PHAGE_1"/>
    <property type="match status" value="1"/>
</dbReference>
<comment type="function">
    <text evidence="1 11">DNA-dependent RNA polymerase catalyzes the transcription of DNA into RNA using the four ribonucleoside triphosphates as substrates.</text>
</comment>
<evidence type="ECO:0000256" key="6">
    <source>
        <dbReference type="ARBA" id="ARBA00022695"/>
    </source>
</evidence>
<evidence type="ECO:0000256" key="1">
    <source>
        <dbReference type="ARBA" id="ARBA00004026"/>
    </source>
</evidence>
<dbReference type="EMBL" id="NJET01000073">
    <property type="protein sequence ID" value="PHH62403.1"/>
    <property type="molecule type" value="Genomic_DNA"/>
</dbReference>
<keyword evidence="9 11" id="KW-0804">Transcription</keyword>
<feature type="compositionally biased region" description="Pro residues" evidence="12">
    <location>
        <begin position="710"/>
        <end position="719"/>
    </location>
</feature>
<dbReference type="Gene3D" id="1.10.287.260">
    <property type="match status" value="1"/>
</dbReference>
<accession>A0A2C5Y428</accession>
<evidence type="ECO:0000256" key="4">
    <source>
        <dbReference type="ARBA" id="ARBA00022478"/>
    </source>
</evidence>
<evidence type="ECO:0000256" key="10">
    <source>
        <dbReference type="ARBA" id="ARBA00048552"/>
    </source>
</evidence>
<comment type="catalytic activity">
    <reaction evidence="10 11">
        <text>RNA(n) + a ribonucleoside 5'-triphosphate = RNA(n+1) + diphosphate</text>
        <dbReference type="Rhea" id="RHEA:21248"/>
        <dbReference type="Rhea" id="RHEA-COMP:14527"/>
        <dbReference type="Rhea" id="RHEA-COMP:17342"/>
        <dbReference type="ChEBI" id="CHEBI:33019"/>
        <dbReference type="ChEBI" id="CHEBI:61557"/>
        <dbReference type="ChEBI" id="CHEBI:140395"/>
        <dbReference type="EC" id="2.7.7.6"/>
    </reaction>
</comment>
<comment type="subcellular location">
    <subcellularLocation>
        <location evidence="2">Mitochondrion</location>
    </subcellularLocation>
</comment>
<dbReference type="GO" id="GO:0006390">
    <property type="term" value="P:mitochondrial transcription"/>
    <property type="evidence" value="ECO:0007669"/>
    <property type="project" value="TreeGrafter"/>
</dbReference>
<comment type="caution">
    <text evidence="14">The sequence shown here is derived from an EMBL/GenBank/DDBJ whole genome shotgun (WGS) entry which is preliminary data.</text>
</comment>
<sequence>MLSRQARGRFLVPRTIATRPGIFPRKSYTPCPQAPSLARHHVVLRQPQLWPYRRPESDLSPLHERGMATAVDDYRIDSNMYNPINSSTMSPFPPSQLASFDPSSLTRIPEPAPPIPPHKMNPQGIPADLHSLLPMFDACIRVKKVQRASHVLKRLNTLHLNLSDEELIILHNRYLRASIDELRLSTDRSSAEDLHRWYEVEIRAKGLPITPETLACMLKASLLSERGYRLERLVMRYMEMAPGQSALRVLSIAEILSDTDLAVITKLFPAYNYIKTIEEYEDVAEPQDDSSTHEAIESQLPEILLDQVKSDESDYIAQTEQRGETLRLLKAELSLFDRLENIDISCLPESERRELQVRIERNAIESAITKWRLVNNQLQKMGKVSALGPTANNPLSRIVSKWFYAMEKLLTKEMALIESSELKASKNLMDKERCIYGSILQQMSPSRLAAITILCVINLGGLQGIDKGLMAASIIHSVSCKVQEDLEAQKREEARKDRKKKHVLEYQGNMKRTNLPWDDEAKNAPAEPEPEPKPEAREKQERWSMQAKIFIGAFLVKTLVEAAKVEVKMIDPKTGRPVSQIQPAFTHMHKPRKGRKVGVLFFNQAVSNLLRSEPLGDYMAKQLPMITEPRPWISFERGGFLHSKTSLVRLKQGDEEQRLYTEAAIKCGNMRQVFKGLDVLGRTAWKVNEPLFKVMMEAWNSGEAIANIPPKKPNVPDPPEPSKEASSHEQYMWTRALKTAENERSSLHSQRCYMNLQLEVARAFRRQTIYFPHNVDYRGRAYPIPTYLNHMGADHSRAILSFAKGKKLGARGLKWLKIHLANVYGLDKSSLSEREEFTNQHRQDIIDSATNPLNGRRWWLDAEDPWQCLAACMELKAALDLADPTEFLSSLPIHQDGTCNGLQHYAALGGDLWGAKQVNLEPGDRPADVYSAVADLVKEGIAKDAAADNAFAKVLEGKITRKVVKQTVMTNVYGVTFVGAKKQVCKQLDDLNPNMGKEYGIHNNVLATYVAKLIFGALATMFKGAHDIQYWLGDIGNRVSRALTPTQLNQLREAYVLGTGDEELVFSKGKFKKTSELKTVEDLAGQFRSTIVWTTPLRMPVVQPYRKCAVKEIRTTFQSVSFPIHGQANAVDRRKQLQGFPPNFIHSLDASHMLLSALKCNDLGLTFAAVHDSFWTHAADIDVMNAVLREAFINIHQDDVVGRLADEFRARHEGSIYLAKIDASSPVGKRIKELRQKIKRPPVEELLLEHKRLQLMKSSDILDRKTAKQIITPGSIYEKASINEPDNEVIEETKPFALGRVSGSDEDADAARQEANEELESDNGGGEQDAEADEEAGAGGEDMTSEAAHMVEDMLSRMHGPVFVNKLHGAKKKPPKPKAYVKIWLPLSIPEIPKKGEFDVKRLRNSQYFFS</sequence>
<dbReference type="PANTHER" id="PTHR10102:SF0">
    <property type="entry name" value="DNA-DIRECTED RNA POLYMERASE, MITOCHONDRIAL"/>
    <property type="match status" value="1"/>
</dbReference>
<reference evidence="14 15" key="1">
    <citation type="submission" date="2017-06" db="EMBL/GenBank/DDBJ databases">
        <title>Ant-infecting Ophiocordyceps genomes reveal a high diversity of potential behavioral manipulation genes and a possible major role for enterotoxins.</title>
        <authorList>
            <person name="De Bekker C."/>
            <person name="Evans H.C."/>
            <person name="Brachmann A."/>
            <person name="Hughes D.P."/>
        </authorList>
    </citation>
    <scope>NUCLEOTIDE SEQUENCE [LARGE SCALE GENOMIC DNA]</scope>
    <source>
        <strain evidence="14 15">Map64</strain>
    </source>
</reference>
<evidence type="ECO:0000256" key="5">
    <source>
        <dbReference type="ARBA" id="ARBA00022679"/>
    </source>
</evidence>
<evidence type="ECO:0000256" key="9">
    <source>
        <dbReference type="ARBA" id="ARBA00023163"/>
    </source>
</evidence>
<keyword evidence="6 11" id="KW-0548">Nucleotidyltransferase</keyword>
<feature type="region of interest" description="Disordered" evidence="12">
    <location>
        <begin position="513"/>
        <end position="541"/>
    </location>
</feature>
<protein>
    <recommendedName>
        <fullName evidence="11">DNA-directed RNA polymerase</fullName>
        <ecNumber evidence="11">2.7.7.6</ecNumber>
    </recommendedName>
</protein>
<keyword evidence="5 11" id="KW-0808">Transferase</keyword>
<dbReference type="OrthoDB" id="276422at2759"/>
<feature type="compositionally biased region" description="Basic and acidic residues" evidence="12">
    <location>
        <begin position="530"/>
        <end position="541"/>
    </location>
</feature>
<dbReference type="EC" id="2.7.7.6" evidence="11"/>
<dbReference type="PROSITE" id="PS00489">
    <property type="entry name" value="RNA_POL_PHAGE_2"/>
    <property type="match status" value="1"/>
</dbReference>
<dbReference type="GO" id="GO:0003899">
    <property type="term" value="F:DNA-directed RNA polymerase activity"/>
    <property type="evidence" value="ECO:0007669"/>
    <property type="project" value="UniProtKB-EC"/>
</dbReference>
<keyword evidence="8" id="KW-0496">Mitochondrion</keyword>
<dbReference type="Gene3D" id="1.10.287.280">
    <property type="match status" value="1"/>
</dbReference>
<proteinExistence type="inferred from homology"/>
<feature type="domain" description="DNA-directed RNA polymerase N-terminal" evidence="13">
    <location>
        <begin position="354"/>
        <end position="682"/>
    </location>
</feature>
<dbReference type="Pfam" id="PF14700">
    <property type="entry name" value="RPOL_N"/>
    <property type="match status" value="1"/>
</dbReference>
<comment type="similarity">
    <text evidence="3 11">Belongs to the phage and mitochondrial RNA polymerase family.</text>
</comment>
<evidence type="ECO:0000256" key="2">
    <source>
        <dbReference type="ARBA" id="ARBA00004173"/>
    </source>
</evidence>
<evidence type="ECO:0000259" key="13">
    <source>
        <dbReference type="SMART" id="SM01311"/>
    </source>
</evidence>
<gene>
    <name evidence="14" type="ORF">CDD81_7199</name>
</gene>
<dbReference type="GO" id="GO:0034245">
    <property type="term" value="C:mitochondrial DNA-directed RNA polymerase complex"/>
    <property type="evidence" value="ECO:0007669"/>
    <property type="project" value="TreeGrafter"/>
</dbReference>
<evidence type="ECO:0000256" key="8">
    <source>
        <dbReference type="ARBA" id="ARBA00023128"/>
    </source>
</evidence>
<dbReference type="Proteomes" id="UP000226192">
    <property type="component" value="Unassembled WGS sequence"/>
</dbReference>
<dbReference type="InterPro" id="IPR024075">
    <property type="entry name" value="DNA-dir_RNA_pol_helix_hairp_sf"/>
</dbReference>
<dbReference type="SMART" id="SM01311">
    <property type="entry name" value="RPOL_N"/>
    <property type="match status" value="1"/>
</dbReference>
<keyword evidence="4 11" id="KW-0240">DNA-directed RNA polymerase</keyword>
<organism evidence="14 15">
    <name type="scientific">Ophiocordyceps australis</name>
    <dbReference type="NCBI Taxonomy" id="1399860"/>
    <lineage>
        <taxon>Eukaryota</taxon>
        <taxon>Fungi</taxon>
        <taxon>Dikarya</taxon>
        <taxon>Ascomycota</taxon>
        <taxon>Pezizomycotina</taxon>
        <taxon>Sordariomycetes</taxon>
        <taxon>Hypocreomycetidae</taxon>
        <taxon>Hypocreales</taxon>
        <taxon>Ophiocordycipitaceae</taxon>
        <taxon>Ophiocordyceps</taxon>
    </lineage>
</organism>
<dbReference type="Pfam" id="PF00940">
    <property type="entry name" value="RNA_pol"/>
    <property type="match status" value="1"/>
</dbReference>
<feature type="region of interest" description="Disordered" evidence="12">
    <location>
        <begin position="1297"/>
        <end position="1343"/>
    </location>
</feature>
<evidence type="ECO:0000256" key="7">
    <source>
        <dbReference type="ARBA" id="ARBA00022946"/>
    </source>
</evidence>
<keyword evidence="7" id="KW-0809">Transit peptide</keyword>
<dbReference type="InterPro" id="IPR046950">
    <property type="entry name" value="DNA-dir_Rpol_C_phage-type"/>
</dbReference>
<evidence type="ECO:0000313" key="15">
    <source>
        <dbReference type="Proteomes" id="UP000226192"/>
    </source>
</evidence>
<evidence type="ECO:0000256" key="11">
    <source>
        <dbReference type="RuleBase" id="RU003805"/>
    </source>
</evidence>
<keyword evidence="15" id="KW-1185">Reference proteome</keyword>
<feature type="region of interest" description="Disordered" evidence="12">
    <location>
        <begin position="707"/>
        <end position="729"/>
    </location>
</feature>
<dbReference type="Gene3D" id="1.10.1320.10">
    <property type="entry name" value="DNA-directed RNA polymerase, N-terminal domain"/>
    <property type="match status" value="1"/>
</dbReference>
<evidence type="ECO:0000256" key="12">
    <source>
        <dbReference type="SAM" id="MobiDB-lite"/>
    </source>
</evidence>
<dbReference type="SUPFAM" id="SSF56672">
    <property type="entry name" value="DNA/RNA polymerases"/>
    <property type="match status" value="1"/>
</dbReference>
<dbReference type="STRING" id="1399860.A0A2C5Y428"/>
<dbReference type="InterPro" id="IPR029262">
    <property type="entry name" value="RPOL_N"/>
</dbReference>